<sequence length="499" mass="58101">MDISRQSQYPSGTKKKGKKPKNAVWWNLNLRALRSKVRALRRLYQKELDVNATQIKLINYKNLQAIYKRNILNSKRECFKGFVDRITTKNIYGKNFKILLDKTSRNRIFNPIKDDTGQLTKSLSDTMLKLIKHHFTYDLLATQTEVVYRKVRNSLEHKEILTQEVEEIISKIKLNKSPGPDNIPGELVKEMYYANRNWFTDLFKKLLKIGSFPTSWKTANVVFLPKEKKDLSLAEHYRPICLLSSWGKTFDKLIAKRIVYHLELNNFFNSNQFGFRRKKSTITAIQNIKSFVNQASDENKMVCLISLDIKNAFNSVNWNLLKSKISKLPIPSYLIQILFDFLNNRCVLYEGEKISYNQGIPQGSCLGPILWNIFINDLLDLKLESESVIQAFADDIILMLKDRVSYLFRDNSKKHLEMIFNWTQANMISDPKLLPLIWFLCLYRSGLLSQPRPEVPDTKVGRQYTKINLPTDEDGEIIVFEPHRLLSCPESPENSNQSA</sequence>
<dbReference type="Proteomes" id="UP001054837">
    <property type="component" value="Unassembled WGS sequence"/>
</dbReference>
<keyword evidence="3" id="KW-0808">Transferase</keyword>
<dbReference type="SUPFAM" id="SSF56672">
    <property type="entry name" value="DNA/RNA polymerases"/>
    <property type="match status" value="1"/>
</dbReference>
<dbReference type="CDD" id="cd01650">
    <property type="entry name" value="RT_nLTR_like"/>
    <property type="match status" value="1"/>
</dbReference>
<dbReference type="PANTHER" id="PTHR19446">
    <property type="entry name" value="REVERSE TRANSCRIPTASES"/>
    <property type="match status" value="1"/>
</dbReference>
<evidence type="ECO:0000259" key="2">
    <source>
        <dbReference type="PROSITE" id="PS50878"/>
    </source>
</evidence>
<gene>
    <name evidence="3" type="primary">RTase</name>
    <name evidence="3" type="ORF">CDAR_519831</name>
</gene>
<organism evidence="3 4">
    <name type="scientific">Caerostris darwini</name>
    <dbReference type="NCBI Taxonomy" id="1538125"/>
    <lineage>
        <taxon>Eukaryota</taxon>
        <taxon>Metazoa</taxon>
        <taxon>Ecdysozoa</taxon>
        <taxon>Arthropoda</taxon>
        <taxon>Chelicerata</taxon>
        <taxon>Arachnida</taxon>
        <taxon>Araneae</taxon>
        <taxon>Araneomorphae</taxon>
        <taxon>Entelegynae</taxon>
        <taxon>Araneoidea</taxon>
        <taxon>Araneidae</taxon>
        <taxon>Caerostris</taxon>
    </lineage>
</organism>
<protein>
    <submittedName>
        <fullName evidence="3">Probable RNA-directed DNA polymerase from transposon BS</fullName>
    </submittedName>
</protein>
<feature type="region of interest" description="Disordered" evidence="1">
    <location>
        <begin position="1"/>
        <end position="20"/>
    </location>
</feature>
<name>A0AAV4TM73_9ARAC</name>
<feature type="compositionally biased region" description="Polar residues" evidence="1">
    <location>
        <begin position="1"/>
        <end position="11"/>
    </location>
</feature>
<comment type="caution">
    <text evidence="3">The sequence shown here is derived from an EMBL/GenBank/DDBJ whole genome shotgun (WGS) entry which is preliminary data.</text>
</comment>
<dbReference type="GO" id="GO:0003964">
    <property type="term" value="F:RNA-directed DNA polymerase activity"/>
    <property type="evidence" value="ECO:0007669"/>
    <property type="project" value="UniProtKB-KW"/>
</dbReference>
<keyword evidence="3" id="KW-0548">Nucleotidyltransferase</keyword>
<feature type="domain" description="Reverse transcriptase" evidence="2">
    <location>
        <begin position="205"/>
        <end position="464"/>
    </location>
</feature>
<proteinExistence type="predicted"/>
<dbReference type="PROSITE" id="PS50878">
    <property type="entry name" value="RT_POL"/>
    <property type="match status" value="1"/>
</dbReference>
<evidence type="ECO:0000313" key="3">
    <source>
        <dbReference type="EMBL" id="GIY45063.1"/>
    </source>
</evidence>
<dbReference type="Pfam" id="PF00078">
    <property type="entry name" value="RVT_1"/>
    <property type="match status" value="1"/>
</dbReference>
<keyword evidence="4" id="KW-1185">Reference proteome</keyword>
<dbReference type="InterPro" id="IPR043502">
    <property type="entry name" value="DNA/RNA_pol_sf"/>
</dbReference>
<dbReference type="EMBL" id="BPLQ01009586">
    <property type="protein sequence ID" value="GIY45063.1"/>
    <property type="molecule type" value="Genomic_DNA"/>
</dbReference>
<keyword evidence="3" id="KW-0695">RNA-directed DNA polymerase</keyword>
<dbReference type="AlphaFoldDB" id="A0AAV4TM73"/>
<dbReference type="InterPro" id="IPR000477">
    <property type="entry name" value="RT_dom"/>
</dbReference>
<evidence type="ECO:0000313" key="4">
    <source>
        <dbReference type="Proteomes" id="UP001054837"/>
    </source>
</evidence>
<evidence type="ECO:0000256" key="1">
    <source>
        <dbReference type="SAM" id="MobiDB-lite"/>
    </source>
</evidence>
<accession>A0AAV4TM73</accession>
<reference evidence="3 4" key="1">
    <citation type="submission" date="2021-06" db="EMBL/GenBank/DDBJ databases">
        <title>Caerostris darwini draft genome.</title>
        <authorList>
            <person name="Kono N."/>
            <person name="Arakawa K."/>
        </authorList>
    </citation>
    <scope>NUCLEOTIDE SEQUENCE [LARGE SCALE GENOMIC DNA]</scope>
</reference>